<protein>
    <recommendedName>
        <fullName evidence="3">HTH luxR-type domain-containing protein</fullName>
    </recommendedName>
</protein>
<dbReference type="EMBL" id="UZWD01000031">
    <property type="protein sequence ID" value="VDS05371.1"/>
    <property type="molecule type" value="Genomic_DNA"/>
</dbReference>
<gene>
    <name evidence="1" type="ORF">DEVEQU_02513</name>
</gene>
<dbReference type="RefSeq" id="WP_164550381.1">
    <property type="nucleotide sequence ID" value="NZ_JBHTMH010000001.1"/>
</dbReference>
<dbReference type="Proteomes" id="UP000268844">
    <property type="component" value="Unassembled WGS sequence"/>
</dbReference>
<evidence type="ECO:0008006" key="3">
    <source>
        <dbReference type="Google" id="ProtNLM"/>
    </source>
</evidence>
<keyword evidence="2" id="KW-1185">Reference proteome</keyword>
<proteinExistence type="predicted"/>
<sequence>MNKRKLHELDLFCRAGMGLEPIAPVVCRLLRELVGAEAASLFWMDERGMPAGFHHEDSPDSARDLFINEFERLFVGEHEINVHALARYTGSAMGKLLTADAAYFKSNTFNMLVRPSGHHHALDLRVELDGKPRLIVLLFRGERQPFRSGDAKVLALTEASLRRAVASPPDSGEWRSDGRRGYLIVSGDDSRIMLMGGDATAILRNVNLVGQGVRLDSPITLPPLFVRQACALAATEDRPVHRAMVVPTGRLQMVAEPLRAPAQPGAGSSVLVSLELHVPARLSKVEHVIAAGLSPLQQRIALVAAAGGSRQDSLNTLGLSNEALKKHLAVVYERFAVNGWEALSRAI</sequence>
<evidence type="ECO:0000313" key="2">
    <source>
        <dbReference type="Proteomes" id="UP000268844"/>
    </source>
</evidence>
<reference evidence="1 2" key="1">
    <citation type="submission" date="2018-12" db="EMBL/GenBank/DDBJ databases">
        <authorList>
            <person name="Criscuolo A."/>
        </authorList>
    </citation>
    <scope>NUCLEOTIDE SEQUENCE [LARGE SCALE GENOMIC DNA]</scope>
    <source>
        <strain evidence="1">ACIP1116281</strain>
    </source>
</reference>
<dbReference type="AlphaFoldDB" id="A0A3S4CEE6"/>
<accession>A0A3S4CEE6</accession>
<organism evidence="1 2">
    <name type="scientific">Devosia equisanguinis</name>
    <dbReference type="NCBI Taxonomy" id="2490941"/>
    <lineage>
        <taxon>Bacteria</taxon>
        <taxon>Pseudomonadati</taxon>
        <taxon>Pseudomonadota</taxon>
        <taxon>Alphaproteobacteria</taxon>
        <taxon>Hyphomicrobiales</taxon>
        <taxon>Devosiaceae</taxon>
        <taxon>Devosia</taxon>
    </lineage>
</organism>
<name>A0A3S4CEE6_9HYPH</name>
<evidence type="ECO:0000313" key="1">
    <source>
        <dbReference type="EMBL" id="VDS05371.1"/>
    </source>
</evidence>